<feature type="domain" description="PhnB-like" evidence="1">
    <location>
        <begin position="6"/>
        <end position="119"/>
    </location>
</feature>
<evidence type="ECO:0000259" key="1">
    <source>
        <dbReference type="Pfam" id="PF06983"/>
    </source>
</evidence>
<dbReference type="InterPro" id="IPR009725">
    <property type="entry name" value="3_dmu_93_MTrfase"/>
</dbReference>
<dbReference type="PIRSF" id="PIRSF021700">
    <property type="entry name" value="3_dmu_93_MTrfase"/>
    <property type="match status" value="1"/>
</dbReference>
<sequence>MTSGRLTTCLWFDGNAEEAVDFYLSVFKDASRGRIGRYTEDGPGETGSVVTVEFTLNGQQFLGLNGGPQFTFSEAISFQIDCADQAEVDLYWSRLTEGGGEEGPCGWLKDRFGVSWQVVPRVLGEMLTDPDREKANRAMKKMMTMGKLDIAPLQEAYEGA</sequence>
<proteinExistence type="predicted"/>
<dbReference type="EMBL" id="FNVU01000001">
    <property type="protein sequence ID" value="SEF55481.1"/>
    <property type="molecule type" value="Genomic_DNA"/>
</dbReference>
<dbReference type="Proteomes" id="UP000236754">
    <property type="component" value="Unassembled WGS sequence"/>
</dbReference>
<dbReference type="GO" id="GO:0032259">
    <property type="term" value="P:methylation"/>
    <property type="evidence" value="ECO:0007669"/>
    <property type="project" value="UniProtKB-KW"/>
</dbReference>
<dbReference type="RefSeq" id="WP_103883721.1">
    <property type="nucleotide sequence ID" value="NZ_FNVU01000001.1"/>
</dbReference>
<dbReference type="OrthoDB" id="9806473at2"/>
<evidence type="ECO:0000313" key="2">
    <source>
        <dbReference type="EMBL" id="SEF55481.1"/>
    </source>
</evidence>
<reference evidence="2 3" key="1">
    <citation type="submission" date="2016-10" db="EMBL/GenBank/DDBJ databases">
        <authorList>
            <person name="de Groot N.N."/>
        </authorList>
    </citation>
    <scope>NUCLEOTIDE SEQUENCE [LARGE SCALE GENOMIC DNA]</scope>
    <source>
        <strain evidence="2 3">CGMCC 4.2023</strain>
    </source>
</reference>
<dbReference type="PANTHER" id="PTHR33990:SF2">
    <property type="entry name" value="PHNB-LIKE DOMAIN-CONTAINING PROTEIN"/>
    <property type="match status" value="1"/>
</dbReference>
<dbReference type="CDD" id="cd06588">
    <property type="entry name" value="PhnB_like"/>
    <property type="match status" value="1"/>
</dbReference>
<dbReference type="Pfam" id="PF06983">
    <property type="entry name" value="3-dmu-9_3-mt"/>
    <property type="match status" value="1"/>
</dbReference>
<keyword evidence="2" id="KW-0830">Ubiquinone</keyword>
<protein>
    <submittedName>
        <fullName evidence="2">Glyoxalase superfamily enzyme, possibly 3-demethylubiquinone-9 3-methyltransferase</fullName>
    </submittedName>
</protein>
<keyword evidence="2" id="KW-0489">Methyltransferase</keyword>
<dbReference type="InterPro" id="IPR029068">
    <property type="entry name" value="Glyas_Bleomycin-R_OHBP_Dase"/>
</dbReference>
<keyword evidence="2" id="KW-0808">Transferase</keyword>
<evidence type="ECO:0000313" key="3">
    <source>
        <dbReference type="Proteomes" id="UP000236754"/>
    </source>
</evidence>
<dbReference type="GO" id="GO:0008168">
    <property type="term" value="F:methyltransferase activity"/>
    <property type="evidence" value="ECO:0007669"/>
    <property type="project" value="UniProtKB-KW"/>
</dbReference>
<dbReference type="PANTHER" id="PTHR33990">
    <property type="entry name" value="PROTEIN YJDN-RELATED"/>
    <property type="match status" value="1"/>
</dbReference>
<dbReference type="SUPFAM" id="SSF54593">
    <property type="entry name" value="Glyoxalase/Bleomycin resistance protein/Dihydroxybiphenyl dioxygenase"/>
    <property type="match status" value="1"/>
</dbReference>
<accession>A0A1H5T067</accession>
<keyword evidence="3" id="KW-1185">Reference proteome</keyword>
<name>A0A1H5T067_9ACTN</name>
<dbReference type="InterPro" id="IPR028973">
    <property type="entry name" value="PhnB-like"/>
</dbReference>
<dbReference type="AlphaFoldDB" id="A0A1H5T067"/>
<organism evidence="2 3">
    <name type="scientific">Actinacidiphila yanglinensis</name>
    <dbReference type="NCBI Taxonomy" id="310779"/>
    <lineage>
        <taxon>Bacteria</taxon>
        <taxon>Bacillati</taxon>
        <taxon>Actinomycetota</taxon>
        <taxon>Actinomycetes</taxon>
        <taxon>Kitasatosporales</taxon>
        <taxon>Streptomycetaceae</taxon>
        <taxon>Actinacidiphila</taxon>
    </lineage>
</organism>
<gene>
    <name evidence="2" type="ORF">SAMN05216223_101320</name>
</gene>
<dbReference type="Gene3D" id="3.10.180.10">
    <property type="entry name" value="2,3-Dihydroxybiphenyl 1,2-Dioxygenase, domain 1"/>
    <property type="match status" value="1"/>
</dbReference>